<evidence type="ECO:0000313" key="2">
    <source>
        <dbReference type="Proteomes" id="UP001519332"/>
    </source>
</evidence>
<evidence type="ECO:0000313" key="1">
    <source>
        <dbReference type="EMBL" id="MBP2324453.1"/>
    </source>
</evidence>
<gene>
    <name evidence="1" type="ORF">JOF56_004838</name>
</gene>
<keyword evidence="2" id="KW-1185">Reference proteome</keyword>
<sequence>MSTERCWTRSPMPWGWAKPPACTCTTWRTPVSAAETAGVSRCVSAELRLLDTLEPGQRDTRT</sequence>
<dbReference type="EMBL" id="JAGINW010000001">
    <property type="protein sequence ID" value="MBP2324453.1"/>
    <property type="molecule type" value="Genomic_DNA"/>
</dbReference>
<dbReference type="RefSeq" id="WP_209641788.1">
    <property type="nucleotide sequence ID" value="NZ_JAGINW010000001.1"/>
</dbReference>
<dbReference type="Proteomes" id="UP001519332">
    <property type="component" value="Unassembled WGS sequence"/>
</dbReference>
<name>A0ABS4TJ46_9PSEU</name>
<proteinExistence type="predicted"/>
<accession>A0ABS4TJ46</accession>
<protein>
    <submittedName>
        <fullName evidence="1">Uncharacterized protein</fullName>
    </submittedName>
</protein>
<organism evidence="1 2">
    <name type="scientific">Kibdelosporangium banguiense</name>
    <dbReference type="NCBI Taxonomy" id="1365924"/>
    <lineage>
        <taxon>Bacteria</taxon>
        <taxon>Bacillati</taxon>
        <taxon>Actinomycetota</taxon>
        <taxon>Actinomycetes</taxon>
        <taxon>Pseudonocardiales</taxon>
        <taxon>Pseudonocardiaceae</taxon>
        <taxon>Kibdelosporangium</taxon>
    </lineage>
</organism>
<comment type="caution">
    <text evidence="1">The sequence shown here is derived from an EMBL/GenBank/DDBJ whole genome shotgun (WGS) entry which is preliminary data.</text>
</comment>
<reference evidence="1 2" key="1">
    <citation type="submission" date="2021-03" db="EMBL/GenBank/DDBJ databases">
        <title>Sequencing the genomes of 1000 actinobacteria strains.</title>
        <authorList>
            <person name="Klenk H.-P."/>
        </authorList>
    </citation>
    <scope>NUCLEOTIDE SEQUENCE [LARGE SCALE GENOMIC DNA]</scope>
    <source>
        <strain evidence="1 2">DSM 46670</strain>
    </source>
</reference>